<organism evidence="5 6">
    <name type="scientific">Faecalibacterium prausnitzii</name>
    <dbReference type="NCBI Taxonomy" id="853"/>
    <lineage>
        <taxon>Bacteria</taxon>
        <taxon>Bacillati</taxon>
        <taxon>Bacillota</taxon>
        <taxon>Clostridia</taxon>
        <taxon>Eubacteriales</taxon>
        <taxon>Oscillospiraceae</taxon>
        <taxon>Faecalibacterium</taxon>
    </lineage>
</organism>
<dbReference type="InterPro" id="IPR017900">
    <property type="entry name" value="4Fe4S_Fe_S_CS"/>
</dbReference>
<dbReference type="PROSITE" id="PS00198">
    <property type="entry name" value="4FE4S_FER_1"/>
    <property type="match status" value="1"/>
</dbReference>
<sequence length="395" mass="44932">MIKILNKSDCCGCSACANICPKRAIEMMADEEGFLYPNIDLKECVKCGLCEDACPIKNPKPFKTEVRKTYEIQCKDDDALKRSASGGFMNLIAQYVLNRGGCVCGAAYCENNEVRHVIIDSFADVYKLSGSKYVQSQIGDSYKIIERYLKNGMLVCFSGTPCQVAGLQTYLKKDYQNLILVEVLCAGVPSPELWKKYLIYQEDKYNSKIDSVNFRNKTYGYQCSTMMLLFENGDVYSQSGRTDPMMKLFVSGIAKRPSCYHCQFKGDNRVSDYTIFDGWSAGKLAGIKDNDKGYTAVVVHTKKAEKVFNSLKEMNCFCVNYEETKIADGIMFDKQPTMHPDRGEFYKYLSKYGIEKAIEKYMPIKKVDKVKEYMKPVLYKLGIIKVAKRVRQIIE</sequence>
<dbReference type="PANTHER" id="PTHR43193">
    <property type="match status" value="1"/>
</dbReference>
<dbReference type="InterPro" id="IPR017896">
    <property type="entry name" value="4Fe4S_Fe-S-bd"/>
</dbReference>
<dbReference type="GO" id="GO:0046872">
    <property type="term" value="F:metal ion binding"/>
    <property type="evidence" value="ECO:0007669"/>
    <property type="project" value="UniProtKB-KW"/>
</dbReference>
<keyword evidence="2" id="KW-0408">Iron</keyword>
<feature type="domain" description="4Fe-4S ferredoxin-type" evidence="4">
    <location>
        <begin position="35"/>
        <end position="64"/>
    </location>
</feature>
<accession>A0A3E2TZY5</accession>
<dbReference type="SUPFAM" id="SSF54862">
    <property type="entry name" value="4Fe-4S ferredoxins"/>
    <property type="match status" value="1"/>
</dbReference>
<dbReference type="PROSITE" id="PS51379">
    <property type="entry name" value="4FE4S_FER_2"/>
    <property type="match status" value="2"/>
</dbReference>
<dbReference type="GO" id="GO:0051536">
    <property type="term" value="F:iron-sulfur cluster binding"/>
    <property type="evidence" value="ECO:0007669"/>
    <property type="project" value="UniProtKB-KW"/>
</dbReference>
<dbReference type="PANTHER" id="PTHR43193:SF2">
    <property type="entry name" value="POLYFERREDOXIN PROTEIN FWDF"/>
    <property type="match status" value="1"/>
</dbReference>
<dbReference type="Gene3D" id="3.30.70.20">
    <property type="match status" value="1"/>
</dbReference>
<dbReference type="AlphaFoldDB" id="A0A3E2TZY5"/>
<dbReference type="Pfam" id="PF04432">
    <property type="entry name" value="FrhB_FdhB_C"/>
    <property type="match status" value="1"/>
</dbReference>
<name>A0A3E2TZY5_9FIRM</name>
<comment type="caution">
    <text evidence="5">The sequence shown here is derived from an EMBL/GenBank/DDBJ whole genome shotgun (WGS) entry which is preliminary data.</text>
</comment>
<keyword evidence="3" id="KW-0411">Iron-sulfur</keyword>
<reference evidence="5 6" key="1">
    <citation type="submission" date="2018-08" db="EMBL/GenBank/DDBJ databases">
        <title>A genome reference for cultivated species of the human gut microbiota.</title>
        <authorList>
            <person name="Zou Y."/>
            <person name="Xue W."/>
            <person name="Luo G."/>
        </authorList>
    </citation>
    <scope>NUCLEOTIDE SEQUENCE [LARGE SCALE GENOMIC DNA]</scope>
    <source>
        <strain evidence="5 6">AF32-8AC</strain>
    </source>
</reference>
<feature type="domain" description="4Fe-4S ferredoxin-type" evidence="4">
    <location>
        <begin position="1"/>
        <end position="30"/>
    </location>
</feature>
<evidence type="ECO:0000256" key="1">
    <source>
        <dbReference type="ARBA" id="ARBA00022723"/>
    </source>
</evidence>
<evidence type="ECO:0000256" key="2">
    <source>
        <dbReference type="ARBA" id="ARBA00023004"/>
    </source>
</evidence>
<dbReference type="InterPro" id="IPR007525">
    <property type="entry name" value="FrhB_FdhB_C"/>
</dbReference>
<protein>
    <submittedName>
        <fullName evidence="5">4Fe-4S dicluster domain-containing protein</fullName>
    </submittedName>
</protein>
<dbReference type="Proteomes" id="UP000260991">
    <property type="component" value="Unassembled WGS sequence"/>
</dbReference>
<gene>
    <name evidence="5" type="ORF">DWZ46_12280</name>
</gene>
<evidence type="ECO:0000313" key="6">
    <source>
        <dbReference type="Proteomes" id="UP000260991"/>
    </source>
</evidence>
<evidence type="ECO:0000313" key="5">
    <source>
        <dbReference type="EMBL" id="RGB88228.1"/>
    </source>
</evidence>
<evidence type="ECO:0000256" key="3">
    <source>
        <dbReference type="ARBA" id="ARBA00023014"/>
    </source>
</evidence>
<evidence type="ECO:0000259" key="4">
    <source>
        <dbReference type="PROSITE" id="PS51379"/>
    </source>
</evidence>
<keyword evidence="1" id="KW-0479">Metal-binding</keyword>
<dbReference type="RefSeq" id="WP_118595836.1">
    <property type="nucleotide sequence ID" value="NZ_QVER01000017.1"/>
</dbReference>
<proteinExistence type="predicted"/>
<dbReference type="InterPro" id="IPR052977">
    <property type="entry name" value="Polyferredoxin-like_ET"/>
</dbReference>
<dbReference type="EMBL" id="QVER01000017">
    <property type="protein sequence ID" value="RGB88228.1"/>
    <property type="molecule type" value="Genomic_DNA"/>
</dbReference>
<dbReference type="Pfam" id="PF12838">
    <property type="entry name" value="Fer4_7"/>
    <property type="match status" value="1"/>
</dbReference>